<feature type="domain" description="Gfo/Idh/MocA-like oxidoreductase N-terminal" evidence="1">
    <location>
        <begin position="12"/>
        <end position="141"/>
    </location>
</feature>
<dbReference type="OrthoDB" id="9801953at2"/>
<protein>
    <submittedName>
        <fullName evidence="3">Oxidoreductase</fullName>
    </submittedName>
</protein>
<comment type="caution">
    <text evidence="3">The sequence shown here is derived from an EMBL/GenBank/DDBJ whole genome shotgun (WGS) entry which is preliminary data.</text>
</comment>
<name>A0A1C3EMN8_9GAMM</name>
<dbReference type="InterPro" id="IPR051317">
    <property type="entry name" value="Gfo/Idh/MocA_oxidoreduct"/>
</dbReference>
<dbReference type="SUPFAM" id="SSF51735">
    <property type="entry name" value="NAD(P)-binding Rossmann-fold domains"/>
    <property type="match status" value="1"/>
</dbReference>
<dbReference type="Gene3D" id="3.40.50.720">
    <property type="entry name" value="NAD(P)-binding Rossmann-like Domain"/>
    <property type="match status" value="1"/>
</dbReference>
<evidence type="ECO:0000259" key="2">
    <source>
        <dbReference type="Pfam" id="PF02894"/>
    </source>
</evidence>
<dbReference type="STRING" id="1080227.A8L45_05920"/>
<sequence length="391" mass="43432">MFNEETRLSVPIRWGLVGGGRGSEIGHSHRAAAARDHLFTFVAGALDLDADRCADFGHKMGLDQDRCYPHYKAMFLSESQRDDGIQAVSIATPNSTHFDIAKAAIEAGLHVICEKPVTLNVQDAITLKALAEKHNRFFAVMYGYAGYPMIHQAKEMVKRGDIGKVRIVNMQFAHGFHSEEIEKFSEGAQWRMSPTVSGPSFIIGDCGTHPFYLATLITDLKVTSLLCARQSFVESRSPLEDNANILFKFDNGAVGTLWASAINAGSMHQQKIRIIGEKASLEWWDEYPNQLRYEVQGEPAQVLERGMGYLYSDIDAVGCSRVGGGHPEGFFESWSNLYHRYALVIDAIERQDEEAQKSLWYPDIDAGIDGVKLINSCVKSADAGAVWVDYE</sequence>
<dbReference type="GO" id="GO:0000166">
    <property type="term" value="F:nucleotide binding"/>
    <property type="evidence" value="ECO:0007669"/>
    <property type="project" value="InterPro"/>
</dbReference>
<dbReference type="Pfam" id="PF02894">
    <property type="entry name" value="GFO_IDH_MocA_C"/>
    <property type="match status" value="1"/>
</dbReference>
<keyword evidence="4" id="KW-1185">Reference proteome</keyword>
<feature type="domain" description="Gfo/Idh/MocA-like oxidoreductase C-terminal" evidence="2">
    <location>
        <begin position="154"/>
        <end position="388"/>
    </location>
</feature>
<accession>A0A1C3EMN8</accession>
<evidence type="ECO:0000313" key="4">
    <source>
        <dbReference type="Proteomes" id="UP000094936"/>
    </source>
</evidence>
<dbReference type="Pfam" id="PF01408">
    <property type="entry name" value="GFO_IDH_MocA"/>
    <property type="match status" value="1"/>
</dbReference>
<dbReference type="AlphaFoldDB" id="A0A1C3EMN8"/>
<gene>
    <name evidence="3" type="ORF">A8L45_05920</name>
</gene>
<dbReference type="Proteomes" id="UP000094936">
    <property type="component" value="Unassembled WGS sequence"/>
</dbReference>
<evidence type="ECO:0000259" key="1">
    <source>
        <dbReference type="Pfam" id="PF01408"/>
    </source>
</evidence>
<dbReference type="PANTHER" id="PTHR43708:SF3">
    <property type="entry name" value="OXIDOREDUCTASE"/>
    <property type="match status" value="1"/>
</dbReference>
<dbReference type="EMBL" id="LYBM01000007">
    <property type="protein sequence ID" value="ODA34507.1"/>
    <property type="molecule type" value="Genomic_DNA"/>
</dbReference>
<dbReference type="InterPro" id="IPR036291">
    <property type="entry name" value="NAD(P)-bd_dom_sf"/>
</dbReference>
<proteinExistence type="predicted"/>
<dbReference type="InterPro" id="IPR004104">
    <property type="entry name" value="Gfo/Idh/MocA-like_OxRdtase_C"/>
</dbReference>
<dbReference type="SUPFAM" id="SSF55347">
    <property type="entry name" value="Glyceraldehyde-3-phosphate dehydrogenase-like, C-terminal domain"/>
    <property type="match status" value="1"/>
</dbReference>
<evidence type="ECO:0000313" key="3">
    <source>
        <dbReference type="EMBL" id="ODA34507.1"/>
    </source>
</evidence>
<dbReference type="PANTHER" id="PTHR43708">
    <property type="entry name" value="CONSERVED EXPRESSED OXIDOREDUCTASE (EUROFUNG)"/>
    <property type="match status" value="1"/>
</dbReference>
<dbReference type="RefSeq" id="WP_068900208.1">
    <property type="nucleotide sequence ID" value="NZ_JBHUIF010000015.1"/>
</dbReference>
<dbReference type="Gene3D" id="3.30.360.10">
    <property type="entry name" value="Dihydrodipicolinate Reductase, domain 2"/>
    <property type="match status" value="1"/>
</dbReference>
<dbReference type="InterPro" id="IPR000683">
    <property type="entry name" value="Gfo/Idh/MocA-like_OxRdtase_N"/>
</dbReference>
<reference evidence="3 4" key="1">
    <citation type="submission" date="2016-05" db="EMBL/GenBank/DDBJ databases">
        <title>Genomic Taxonomy of the Vibrionaceae.</title>
        <authorList>
            <person name="Gomez-Gil B."/>
            <person name="Enciso-Ibarra J."/>
        </authorList>
    </citation>
    <scope>NUCLEOTIDE SEQUENCE [LARGE SCALE GENOMIC DNA]</scope>
    <source>
        <strain evidence="3 4">CAIM 1920</strain>
    </source>
</reference>
<organism evidence="3 4">
    <name type="scientific">Veronia pacifica</name>
    <dbReference type="NCBI Taxonomy" id="1080227"/>
    <lineage>
        <taxon>Bacteria</taxon>
        <taxon>Pseudomonadati</taxon>
        <taxon>Pseudomonadota</taxon>
        <taxon>Gammaproteobacteria</taxon>
        <taxon>Vibrionales</taxon>
        <taxon>Vibrionaceae</taxon>
        <taxon>Veronia</taxon>
    </lineage>
</organism>